<keyword evidence="3 7" id="KW-0012">Acyltransferase</keyword>
<dbReference type="Pfam" id="PF21124">
    <property type="entry name" value="VinK_C"/>
    <property type="match status" value="1"/>
</dbReference>
<dbReference type="InterPro" id="IPR049416">
    <property type="entry name" value="VinK-like_small"/>
</dbReference>
<comment type="catalytic activity">
    <reaction evidence="4">
        <text>holo-[ACP] + malonyl-CoA = malonyl-[ACP] + CoA</text>
        <dbReference type="Rhea" id="RHEA:41792"/>
        <dbReference type="Rhea" id="RHEA-COMP:9623"/>
        <dbReference type="Rhea" id="RHEA-COMP:9685"/>
        <dbReference type="ChEBI" id="CHEBI:57287"/>
        <dbReference type="ChEBI" id="CHEBI:57384"/>
        <dbReference type="ChEBI" id="CHEBI:64479"/>
        <dbReference type="ChEBI" id="CHEBI:78449"/>
        <dbReference type="EC" id="2.3.1.39"/>
    </reaction>
</comment>
<evidence type="ECO:0000259" key="6">
    <source>
        <dbReference type="Pfam" id="PF21124"/>
    </source>
</evidence>
<dbReference type="Proteomes" id="UP001596496">
    <property type="component" value="Unassembled WGS sequence"/>
</dbReference>
<dbReference type="Gene3D" id="3.30.70.250">
    <property type="entry name" value="Malonyl-CoA ACP transacylase, ACP-binding"/>
    <property type="match status" value="1"/>
</dbReference>
<dbReference type="RefSeq" id="WP_380830476.1">
    <property type="nucleotide sequence ID" value="NZ_JBHTCG010000030.1"/>
</dbReference>
<dbReference type="PANTHER" id="PTHR42681">
    <property type="entry name" value="MALONYL-COA-ACYL CARRIER PROTEIN TRANSACYLASE, MITOCHONDRIAL"/>
    <property type="match status" value="1"/>
</dbReference>
<comment type="caution">
    <text evidence="7">The sequence shown here is derived from an EMBL/GenBank/DDBJ whole genome shotgun (WGS) entry which is preliminary data.</text>
</comment>
<dbReference type="Gene3D" id="3.40.366.10">
    <property type="entry name" value="Malonyl-Coenzyme A Acyl Carrier Protein, domain 2"/>
    <property type="match status" value="1"/>
</dbReference>
<organism evidence="7 8">
    <name type="scientific">Sphaerisporangium rhizosphaerae</name>
    <dbReference type="NCBI Taxonomy" id="2269375"/>
    <lineage>
        <taxon>Bacteria</taxon>
        <taxon>Bacillati</taxon>
        <taxon>Actinomycetota</taxon>
        <taxon>Actinomycetes</taxon>
        <taxon>Streptosporangiales</taxon>
        <taxon>Streptosporangiaceae</taxon>
        <taxon>Sphaerisporangium</taxon>
    </lineage>
</organism>
<dbReference type="InterPro" id="IPR001227">
    <property type="entry name" value="Ac_transferase_dom_sf"/>
</dbReference>
<keyword evidence="2 7" id="KW-0808">Transferase</keyword>
<feature type="region of interest" description="Disordered" evidence="5">
    <location>
        <begin position="307"/>
        <end position="334"/>
    </location>
</feature>
<evidence type="ECO:0000256" key="1">
    <source>
        <dbReference type="ARBA" id="ARBA00013258"/>
    </source>
</evidence>
<sequence>MDNALSHEIAMVFPGMGPTGCADIERLATEVPLAWRLFAEADEALGYPVLDRFRRADGDYSEYAQVAFLVTCLALAEWAEREALPARPGLCTGPSFGGKVAAAYVGSLGFADAVWVTARLARCVADYFSREHRSLVTHSFVRVDPAVAEELLGELTARGRVADVACRVDRDFFMVTLSADDLPKLEKAIRAAGGLSLYTMRPPMHSPSFARLRERAEKEVLDELEFAEPRVPVVSDHDGSLLTTGQQVRNLLLDGFVRQMHWPGTVEALRAQGVRTVCVAGPDALFGRVPATTRNFEVVPVGPKRPLLAAGARDAEPRSSRGGEAGAERGSAAG</sequence>
<dbReference type="PANTHER" id="PTHR42681:SF1">
    <property type="entry name" value="MALONYL-COA-ACYL CARRIER PROTEIN TRANSACYLASE, MITOCHONDRIAL"/>
    <property type="match status" value="1"/>
</dbReference>
<dbReference type="EMBL" id="JBHTCG010000030">
    <property type="protein sequence ID" value="MFC7386752.1"/>
    <property type="molecule type" value="Genomic_DNA"/>
</dbReference>
<evidence type="ECO:0000256" key="3">
    <source>
        <dbReference type="ARBA" id="ARBA00023315"/>
    </source>
</evidence>
<gene>
    <name evidence="7" type="ORF">ACFQSB_31400</name>
</gene>
<dbReference type="InterPro" id="IPR050858">
    <property type="entry name" value="Mal-CoA-ACP_Trans/PKS_FabD"/>
</dbReference>
<dbReference type="InterPro" id="IPR016035">
    <property type="entry name" value="Acyl_Trfase/lysoPLipase"/>
</dbReference>
<accession>A0ABW2PE39</accession>
<feature type="domain" description="Malonyl-CoA-[acyl-carrier-protein] transacylase small" evidence="6">
    <location>
        <begin position="139"/>
        <end position="200"/>
    </location>
</feature>
<proteinExistence type="predicted"/>
<evidence type="ECO:0000313" key="7">
    <source>
        <dbReference type="EMBL" id="MFC7386752.1"/>
    </source>
</evidence>
<dbReference type="SUPFAM" id="SSF52151">
    <property type="entry name" value="FabD/lysophospholipase-like"/>
    <property type="match status" value="1"/>
</dbReference>
<keyword evidence="8" id="KW-1185">Reference proteome</keyword>
<evidence type="ECO:0000313" key="8">
    <source>
        <dbReference type="Proteomes" id="UP001596496"/>
    </source>
</evidence>
<reference evidence="8" key="1">
    <citation type="journal article" date="2019" name="Int. J. Syst. Evol. Microbiol.">
        <title>The Global Catalogue of Microorganisms (GCM) 10K type strain sequencing project: providing services to taxonomists for standard genome sequencing and annotation.</title>
        <authorList>
            <consortium name="The Broad Institute Genomics Platform"/>
            <consortium name="The Broad Institute Genome Sequencing Center for Infectious Disease"/>
            <person name="Wu L."/>
            <person name="Ma J."/>
        </authorList>
    </citation>
    <scope>NUCLEOTIDE SEQUENCE [LARGE SCALE GENOMIC DNA]</scope>
    <source>
        <strain evidence="8">CECT 7649</strain>
    </source>
</reference>
<evidence type="ECO:0000256" key="2">
    <source>
        <dbReference type="ARBA" id="ARBA00022679"/>
    </source>
</evidence>
<evidence type="ECO:0000256" key="5">
    <source>
        <dbReference type="SAM" id="MobiDB-lite"/>
    </source>
</evidence>
<dbReference type="EC" id="2.3.1.39" evidence="1"/>
<protein>
    <recommendedName>
        <fullName evidence="1">[acyl-carrier-protein] S-malonyltransferase</fullName>
        <ecNumber evidence="1">2.3.1.39</ecNumber>
    </recommendedName>
</protein>
<evidence type="ECO:0000256" key="4">
    <source>
        <dbReference type="ARBA" id="ARBA00048462"/>
    </source>
</evidence>
<name>A0ABW2PE39_9ACTN</name>
<dbReference type="GO" id="GO:0004314">
    <property type="term" value="F:[acyl-carrier-protein] S-malonyltransferase activity"/>
    <property type="evidence" value="ECO:0007669"/>
    <property type="project" value="UniProtKB-EC"/>
</dbReference>